<dbReference type="AlphaFoldDB" id="A0A158BM67"/>
<dbReference type="STRING" id="1777144.AWB83_03437"/>
<dbReference type="Proteomes" id="UP000054978">
    <property type="component" value="Unassembled WGS sequence"/>
</dbReference>
<name>A0A158BM67_9BURK</name>
<gene>
    <name evidence="1" type="ORF">AWB83_03437</name>
</gene>
<dbReference type="OrthoDB" id="583824at2"/>
<proteinExistence type="predicted"/>
<organism evidence="1 2">
    <name type="scientific">Caballeronia ptereochthonis</name>
    <dbReference type="NCBI Taxonomy" id="1777144"/>
    <lineage>
        <taxon>Bacteria</taxon>
        <taxon>Pseudomonadati</taxon>
        <taxon>Pseudomonadota</taxon>
        <taxon>Betaproteobacteria</taxon>
        <taxon>Burkholderiales</taxon>
        <taxon>Burkholderiaceae</taxon>
        <taxon>Caballeronia</taxon>
    </lineage>
</organism>
<keyword evidence="2" id="KW-1185">Reference proteome</keyword>
<comment type="caution">
    <text evidence="1">The sequence shown here is derived from an EMBL/GenBank/DDBJ whole genome shotgun (WGS) entry which is preliminary data.</text>
</comment>
<protein>
    <recommendedName>
        <fullName evidence="3">Zinc-ribbon domain-containing protein</fullName>
    </recommendedName>
</protein>
<accession>A0A158BM67</accession>
<reference evidence="1" key="1">
    <citation type="submission" date="2016-01" db="EMBL/GenBank/DDBJ databases">
        <authorList>
            <person name="Peeters C."/>
        </authorList>
    </citation>
    <scope>NUCLEOTIDE SEQUENCE [LARGE SCALE GENOMIC DNA]</scope>
    <source>
        <strain evidence="1">LMG 29326</strain>
    </source>
</reference>
<evidence type="ECO:0000313" key="1">
    <source>
        <dbReference type="EMBL" id="SAK71143.1"/>
    </source>
</evidence>
<evidence type="ECO:0000313" key="2">
    <source>
        <dbReference type="Proteomes" id="UP000054978"/>
    </source>
</evidence>
<sequence>MSVPAECNVHLRLMAEAASFRDRARAGTNQATLSRWECGRGHSWDESLDPARNVRCMSCAAQRRELETRRLREAAEARGGVLLSPGYVDASTPLSWQCAYGHVWDARPDAISRHWCAECARTVFSRFL</sequence>
<dbReference type="EMBL" id="FCOB02000015">
    <property type="protein sequence ID" value="SAK71143.1"/>
    <property type="molecule type" value="Genomic_DNA"/>
</dbReference>
<evidence type="ECO:0008006" key="3">
    <source>
        <dbReference type="Google" id="ProtNLM"/>
    </source>
</evidence>